<keyword evidence="3" id="KW-1185">Reference proteome</keyword>
<feature type="region of interest" description="Disordered" evidence="1">
    <location>
        <begin position="148"/>
        <end position="177"/>
    </location>
</feature>
<dbReference type="VEuPathDB" id="PlasmoDB:PCOAH_00032890"/>
<protein>
    <submittedName>
        <fullName evidence="2">KIR protein</fullName>
    </submittedName>
</protein>
<feature type="compositionally biased region" description="Acidic residues" evidence="1">
    <location>
        <begin position="155"/>
        <end position="164"/>
    </location>
</feature>
<organism evidence="2 3">
    <name type="scientific">Plasmodium coatneyi</name>
    <dbReference type="NCBI Taxonomy" id="208452"/>
    <lineage>
        <taxon>Eukaryota</taxon>
        <taxon>Sar</taxon>
        <taxon>Alveolata</taxon>
        <taxon>Apicomplexa</taxon>
        <taxon>Aconoidasida</taxon>
        <taxon>Haemosporida</taxon>
        <taxon>Plasmodiidae</taxon>
        <taxon>Plasmodium</taxon>
    </lineage>
</organism>
<dbReference type="EMBL" id="CP016249">
    <property type="protein sequence ID" value="ANQ08952.1"/>
    <property type="molecule type" value="Genomic_DNA"/>
</dbReference>
<gene>
    <name evidence="2" type="ORF">PCOAH_00032890</name>
</gene>
<accession>A0A1B1E1P5</accession>
<feature type="compositionally biased region" description="Basic and acidic residues" evidence="1">
    <location>
        <begin position="165"/>
        <end position="175"/>
    </location>
</feature>
<dbReference type="InterPro" id="IPR008780">
    <property type="entry name" value="Plasmodium_Vir"/>
</dbReference>
<evidence type="ECO:0000256" key="1">
    <source>
        <dbReference type="SAM" id="MobiDB-lite"/>
    </source>
</evidence>
<proteinExistence type="predicted"/>
<dbReference type="Proteomes" id="UP000092716">
    <property type="component" value="Chromosome 11"/>
</dbReference>
<dbReference type="OrthoDB" id="383226at2759"/>
<dbReference type="GeneID" id="30910020"/>
<evidence type="ECO:0000313" key="3">
    <source>
        <dbReference type="Proteomes" id="UP000092716"/>
    </source>
</evidence>
<evidence type="ECO:0000313" key="2">
    <source>
        <dbReference type="EMBL" id="ANQ08952.1"/>
    </source>
</evidence>
<name>A0A1B1E1P5_9APIC</name>
<dbReference type="RefSeq" id="XP_019915647.1">
    <property type="nucleotide sequence ID" value="XM_020060084.1"/>
</dbReference>
<dbReference type="Pfam" id="PF05795">
    <property type="entry name" value="Plasmodium_Vir"/>
    <property type="match status" value="2"/>
</dbReference>
<sequence>MEIEKGPPLDGKPWDFFYYWLVNEIRTLKDQDFMDIMRKIYDKLQGEKRKQKFNDMYDNIGEDVFDNSMQLFNYDYNVSAIAKLPKCSSYLSDGNYIKYHSKAQKAYIWLCEKCVENNSDDKYCMEFKKSNGNCETKQNLPQLECKGVQAPETLTMEEEDDSDELPSKERYDNFDRGAGSTTGGGIWNKETEIRAHLENELNKYDRIKKHAGNITKAWCYVTNGANEEGDYAGEVRRKEVSGPVYDLFYFWLGDKVWNNLGRDNTFSEVTDKIYRALKEKLLSEYRCGTIYTDITQEYFKQMKILSNYQMDESTITEEPKGEGELCSARYEDYLQKVQYAYEIIQKECVAHKKSQVV</sequence>
<reference evidence="3" key="1">
    <citation type="submission" date="2016-06" db="EMBL/GenBank/DDBJ databases">
        <title>First high quality genome sequence of Plasmodium coatneyi using continuous long reads from single molecule, real-time sequencing.</title>
        <authorList>
            <person name="Chien J.-T."/>
            <person name="Pakala S.B."/>
            <person name="Geraldo J.A."/>
            <person name="Lapp S.A."/>
            <person name="Barnwell J.W."/>
            <person name="Kissinger J.C."/>
            <person name="Galinski M.R."/>
            <person name="Humphrey J.C."/>
        </authorList>
    </citation>
    <scope>NUCLEOTIDE SEQUENCE [LARGE SCALE GENOMIC DNA]</scope>
    <source>
        <strain evidence="3">Hackeri</strain>
    </source>
</reference>
<dbReference type="AlphaFoldDB" id="A0A1B1E1P5"/>
<dbReference type="KEGG" id="pcot:PCOAH_00032890"/>